<feature type="compositionally biased region" description="Basic and acidic residues" evidence="1">
    <location>
        <begin position="15"/>
        <end position="26"/>
    </location>
</feature>
<accession>A0AB72V9C8</accession>
<feature type="region of interest" description="Disordered" evidence="1">
    <location>
        <begin position="1"/>
        <end position="66"/>
    </location>
</feature>
<gene>
    <name evidence="2" type="ordered locus">cgR_5014</name>
</gene>
<evidence type="ECO:0000313" key="2">
    <source>
        <dbReference type="EMBL" id="BAF53967.1"/>
    </source>
</evidence>
<protein>
    <submittedName>
        <fullName evidence="2">Uncharacterized protein</fullName>
    </submittedName>
</protein>
<dbReference type="Proteomes" id="UP000006698">
    <property type="component" value="Chromosome"/>
</dbReference>
<dbReference type="KEGG" id="cgt:cgR_5014"/>
<evidence type="ECO:0000256" key="1">
    <source>
        <dbReference type="SAM" id="MobiDB-lite"/>
    </source>
</evidence>
<organism evidence="2">
    <name type="scientific">Corynebacterium glutamicum (strain R)</name>
    <dbReference type="NCBI Taxonomy" id="340322"/>
    <lineage>
        <taxon>Bacteria</taxon>
        <taxon>Bacillati</taxon>
        <taxon>Actinomycetota</taxon>
        <taxon>Actinomycetes</taxon>
        <taxon>Mycobacteriales</taxon>
        <taxon>Corynebacteriaceae</taxon>
        <taxon>Corynebacterium</taxon>
    </lineage>
</organism>
<sequence length="66" mass="7647">MSWSGVSRQRRRAFRASDAKDYDRTADSPLESTTNDDVREVSLDPEQDDQPTGEEFWKEQQPPHHG</sequence>
<proteinExistence type="predicted"/>
<dbReference type="AlphaFoldDB" id="A0AB72V9C8"/>
<reference evidence="2" key="1">
    <citation type="journal article" date="2007" name="Microbiology">
        <title>Comparative analysis of the Corynebacterium glutamicum group and complete genome sequence of strain R.</title>
        <authorList>
            <person name="Yukawa H."/>
            <person name="Omumasaba C.A."/>
            <person name="Nonaka H."/>
            <person name="Kos P."/>
            <person name="Okai N."/>
            <person name="Suzuki N."/>
            <person name="Suda M."/>
            <person name="Tsuge Y."/>
            <person name="Watanabe J."/>
            <person name="Ikeda Y."/>
            <person name="Vertes A.A."/>
            <person name="Inui M."/>
        </authorList>
    </citation>
    <scope>NUCLEOTIDE SEQUENCE</scope>
    <source>
        <strain evidence="2">R</strain>
    </source>
</reference>
<dbReference type="EMBL" id="AP009044">
    <property type="protein sequence ID" value="BAF53967.1"/>
    <property type="molecule type" value="Genomic_DNA"/>
</dbReference>
<feature type="compositionally biased region" description="Acidic residues" evidence="1">
    <location>
        <begin position="43"/>
        <end position="52"/>
    </location>
</feature>
<name>A0AB72V9C8_CORGB</name>
<feature type="compositionally biased region" description="Basic and acidic residues" evidence="1">
    <location>
        <begin position="55"/>
        <end position="66"/>
    </location>
</feature>